<gene>
    <name evidence="2" type="ORF">SHERM_12676</name>
</gene>
<protein>
    <submittedName>
        <fullName evidence="2">Uncharacterized protein</fullName>
    </submittedName>
</protein>
<name>A0A9N7MN06_STRHE</name>
<proteinExistence type="predicted"/>
<reference evidence="2" key="1">
    <citation type="submission" date="2019-12" db="EMBL/GenBank/DDBJ databases">
        <authorList>
            <person name="Scholes J."/>
        </authorList>
    </citation>
    <scope>NUCLEOTIDE SEQUENCE</scope>
</reference>
<organism evidence="2 3">
    <name type="scientific">Striga hermonthica</name>
    <name type="common">Purple witchweed</name>
    <name type="synonym">Buchnera hermonthica</name>
    <dbReference type="NCBI Taxonomy" id="68872"/>
    <lineage>
        <taxon>Eukaryota</taxon>
        <taxon>Viridiplantae</taxon>
        <taxon>Streptophyta</taxon>
        <taxon>Embryophyta</taxon>
        <taxon>Tracheophyta</taxon>
        <taxon>Spermatophyta</taxon>
        <taxon>Magnoliopsida</taxon>
        <taxon>eudicotyledons</taxon>
        <taxon>Gunneridae</taxon>
        <taxon>Pentapetalae</taxon>
        <taxon>asterids</taxon>
        <taxon>lamiids</taxon>
        <taxon>Lamiales</taxon>
        <taxon>Orobanchaceae</taxon>
        <taxon>Buchnereae</taxon>
        <taxon>Striga</taxon>
    </lineage>
</organism>
<dbReference type="EMBL" id="CACSLK010009714">
    <property type="protein sequence ID" value="CAA0811853.1"/>
    <property type="molecule type" value="Genomic_DNA"/>
</dbReference>
<feature type="non-terminal residue" evidence="2">
    <location>
        <position position="79"/>
    </location>
</feature>
<keyword evidence="3" id="KW-1185">Reference proteome</keyword>
<sequence>LFTARLQGNGGRDARGSNGGVNREGCSSVSQKTPCESEELQEYDMEEHDNGDSFSEMLSDGDDPFAHEILIRSKDEDDK</sequence>
<dbReference type="AlphaFoldDB" id="A0A9N7MN06"/>
<evidence type="ECO:0000256" key="1">
    <source>
        <dbReference type="SAM" id="MobiDB-lite"/>
    </source>
</evidence>
<dbReference type="Proteomes" id="UP001153555">
    <property type="component" value="Unassembled WGS sequence"/>
</dbReference>
<comment type="caution">
    <text evidence="2">The sequence shown here is derived from an EMBL/GenBank/DDBJ whole genome shotgun (WGS) entry which is preliminary data.</text>
</comment>
<accession>A0A9N7MN06</accession>
<feature type="compositionally biased region" description="Acidic residues" evidence="1">
    <location>
        <begin position="36"/>
        <end position="49"/>
    </location>
</feature>
<feature type="region of interest" description="Disordered" evidence="1">
    <location>
        <begin position="1"/>
        <end position="79"/>
    </location>
</feature>
<evidence type="ECO:0000313" key="3">
    <source>
        <dbReference type="Proteomes" id="UP001153555"/>
    </source>
</evidence>
<feature type="compositionally biased region" description="Basic and acidic residues" evidence="1">
    <location>
        <begin position="64"/>
        <end position="79"/>
    </location>
</feature>
<feature type="compositionally biased region" description="Polar residues" evidence="1">
    <location>
        <begin position="25"/>
        <end position="34"/>
    </location>
</feature>
<feature type="non-terminal residue" evidence="2">
    <location>
        <position position="1"/>
    </location>
</feature>
<evidence type="ECO:0000313" key="2">
    <source>
        <dbReference type="EMBL" id="CAA0811853.1"/>
    </source>
</evidence>